<sequence length="735" mass="84028">MNYGTIPNANSGDGNSSGPIKKSTCTSIAEFLESSAMQWIILIVVTAGMLALMGITIIKFHPDDTSLIGLLSNLIFVINIVFLVEIFLRFIVFGPTYFYNGKYGPLHGLDALVVLATFGLVLFFEDKDKEMVELLLLLRLWRIIKIWNVEGIDYIKKSEPPALHVLFVMDRGGSMGASDITPQKNSRNYNNLRTSHNNRLGAAYDAVYSFMETRLQTFQKNTGTPLIAGRDKVSLILFDDKADVAIDNKNMEINLLFEKMLEYKATKGRSDYNVAINKVDELVTKNFDVTRLNVVIFFSDGEVELSEFNNLDSICKRNAEKSFPLYFYTVHFGPDTGSDTLEMMSNVAKSYNPQGPLSSQFTIVMDEVMLNNLLIRMAIALRDLNAAMREIRWWIVQLTLFAHTLIDDPLDEHLTPYKRERNERIPVALKRLHNSKSVSKEFLDELKAHHRCATYGMRFLKCYGISRHPEKNDLVMVMQFAKGGNLRRYLQKNPDLDWQKKLDILHFIVHDLEALHNAGLVHRDFHSGNVIMRGTWAYLSDLGLSSPVKRDVSKEVIYGIMQYIAPEVLRGKHYTPEADIYSFGIILAEIAYTDKAFFHAKRDEILAIYIIKHNRRPKVPEGTPNCYRDLMERCWDSNKDKRPKVHKIKSILDQWRHNPPYSVLQEFRESDKLPKTLPTDEEAATNEPAHNAVPIHTKAINTAMGIETSVRNHDEFQRQSNLYTGTSIVDPGMTR</sequence>
<dbReference type="Pfam" id="PF07714">
    <property type="entry name" value="PK_Tyr_Ser-Thr"/>
    <property type="match status" value="1"/>
</dbReference>
<name>A0A9W4WQN2_9GLOM</name>
<dbReference type="InterPro" id="IPR011009">
    <property type="entry name" value="Kinase-like_dom_sf"/>
</dbReference>
<feature type="domain" description="Protein kinase" evidence="6">
    <location>
        <begin position="399"/>
        <end position="656"/>
    </location>
</feature>
<proteinExistence type="predicted"/>
<evidence type="ECO:0000313" key="9">
    <source>
        <dbReference type="Proteomes" id="UP001153678"/>
    </source>
</evidence>
<evidence type="ECO:0000313" key="8">
    <source>
        <dbReference type="EMBL" id="CAI2179149.1"/>
    </source>
</evidence>
<dbReference type="PROSITE" id="PS50234">
    <property type="entry name" value="VWFA"/>
    <property type="match status" value="1"/>
</dbReference>
<dbReference type="EMBL" id="CAMKVN010002002">
    <property type="protein sequence ID" value="CAI2179149.1"/>
    <property type="molecule type" value="Genomic_DNA"/>
</dbReference>
<dbReference type="Gene3D" id="3.40.50.410">
    <property type="entry name" value="von Willebrand factor, type A domain"/>
    <property type="match status" value="1"/>
</dbReference>
<dbReference type="OrthoDB" id="2343366at2759"/>
<evidence type="ECO:0000256" key="2">
    <source>
        <dbReference type="ARBA" id="ARBA00022692"/>
    </source>
</evidence>
<evidence type="ECO:0000259" key="7">
    <source>
        <dbReference type="PROSITE" id="PS50234"/>
    </source>
</evidence>
<evidence type="ECO:0000259" key="6">
    <source>
        <dbReference type="PROSITE" id="PS50011"/>
    </source>
</evidence>
<dbReference type="PANTHER" id="PTHR44329">
    <property type="entry name" value="SERINE/THREONINE-PROTEIN KINASE TNNI3K-RELATED"/>
    <property type="match status" value="1"/>
</dbReference>
<dbReference type="GO" id="GO:0005524">
    <property type="term" value="F:ATP binding"/>
    <property type="evidence" value="ECO:0007669"/>
    <property type="project" value="InterPro"/>
</dbReference>
<dbReference type="Pfam" id="PF13519">
    <property type="entry name" value="VWA_2"/>
    <property type="match status" value="1"/>
</dbReference>
<dbReference type="InterPro" id="IPR001245">
    <property type="entry name" value="Ser-Thr/Tyr_kinase_cat_dom"/>
</dbReference>
<organism evidence="8 9">
    <name type="scientific">Funneliformis geosporum</name>
    <dbReference type="NCBI Taxonomy" id="1117311"/>
    <lineage>
        <taxon>Eukaryota</taxon>
        <taxon>Fungi</taxon>
        <taxon>Fungi incertae sedis</taxon>
        <taxon>Mucoromycota</taxon>
        <taxon>Glomeromycotina</taxon>
        <taxon>Glomeromycetes</taxon>
        <taxon>Glomerales</taxon>
        <taxon>Glomeraceae</taxon>
        <taxon>Funneliformis</taxon>
    </lineage>
</organism>
<dbReference type="AlphaFoldDB" id="A0A9W4WQN2"/>
<dbReference type="InterPro" id="IPR036465">
    <property type="entry name" value="vWFA_dom_sf"/>
</dbReference>
<dbReference type="PRINTS" id="PR00109">
    <property type="entry name" value="TYRKINASE"/>
</dbReference>
<gene>
    <name evidence="8" type="ORF">FWILDA_LOCUS8944</name>
</gene>
<dbReference type="Gene3D" id="1.10.510.10">
    <property type="entry name" value="Transferase(Phosphotransferase) domain 1"/>
    <property type="match status" value="1"/>
</dbReference>
<accession>A0A9W4WQN2</accession>
<keyword evidence="4 5" id="KW-0472">Membrane</keyword>
<keyword evidence="3 5" id="KW-1133">Transmembrane helix</keyword>
<comment type="subcellular location">
    <subcellularLocation>
        <location evidence="1">Membrane</location>
        <topology evidence="1">Multi-pass membrane protein</topology>
    </subcellularLocation>
</comment>
<dbReference type="InterPro" id="IPR002035">
    <property type="entry name" value="VWF_A"/>
</dbReference>
<keyword evidence="2 5" id="KW-0812">Transmembrane</keyword>
<protein>
    <submittedName>
        <fullName evidence="8">15607_t:CDS:1</fullName>
    </submittedName>
</protein>
<dbReference type="SUPFAM" id="SSF56112">
    <property type="entry name" value="Protein kinase-like (PK-like)"/>
    <property type="match status" value="1"/>
</dbReference>
<keyword evidence="9" id="KW-1185">Reference proteome</keyword>
<dbReference type="InterPro" id="IPR051681">
    <property type="entry name" value="Ser/Thr_Kinases-Pseudokinases"/>
</dbReference>
<evidence type="ECO:0000256" key="5">
    <source>
        <dbReference type="SAM" id="Phobius"/>
    </source>
</evidence>
<dbReference type="GO" id="GO:0016020">
    <property type="term" value="C:membrane"/>
    <property type="evidence" value="ECO:0007669"/>
    <property type="project" value="UniProtKB-SubCell"/>
</dbReference>
<feature type="domain" description="VWFA" evidence="7">
    <location>
        <begin position="164"/>
        <end position="377"/>
    </location>
</feature>
<feature type="transmembrane region" description="Helical" evidence="5">
    <location>
        <begin position="104"/>
        <end position="124"/>
    </location>
</feature>
<dbReference type="SUPFAM" id="SSF53300">
    <property type="entry name" value="vWA-like"/>
    <property type="match status" value="1"/>
</dbReference>
<comment type="caution">
    <text evidence="8">The sequence shown here is derived from an EMBL/GenBank/DDBJ whole genome shotgun (WGS) entry which is preliminary data.</text>
</comment>
<dbReference type="Proteomes" id="UP001153678">
    <property type="component" value="Unassembled WGS sequence"/>
</dbReference>
<dbReference type="InterPro" id="IPR000719">
    <property type="entry name" value="Prot_kinase_dom"/>
</dbReference>
<dbReference type="SUPFAM" id="SSF81324">
    <property type="entry name" value="Voltage-gated potassium channels"/>
    <property type="match status" value="1"/>
</dbReference>
<feature type="transmembrane region" description="Helical" evidence="5">
    <location>
        <begin position="70"/>
        <end position="92"/>
    </location>
</feature>
<dbReference type="GO" id="GO:0004674">
    <property type="term" value="F:protein serine/threonine kinase activity"/>
    <property type="evidence" value="ECO:0007669"/>
    <property type="project" value="TreeGrafter"/>
</dbReference>
<reference evidence="8" key="1">
    <citation type="submission" date="2022-08" db="EMBL/GenBank/DDBJ databases">
        <authorList>
            <person name="Kallberg Y."/>
            <person name="Tangrot J."/>
            <person name="Rosling A."/>
        </authorList>
    </citation>
    <scope>NUCLEOTIDE SEQUENCE</scope>
    <source>
        <strain evidence="8">Wild A</strain>
    </source>
</reference>
<dbReference type="InterPro" id="IPR027359">
    <property type="entry name" value="Volt_channel_dom_sf"/>
</dbReference>
<evidence type="ECO:0000256" key="1">
    <source>
        <dbReference type="ARBA" id="ARBA00004141"/>
    </source>
</evidence>
<dbReference type="PROSITE" id="PS50011">
    <property type="entry name" value="PROTEIN_KINASE_DOM"/>
    <property type="match status" value="1"/>
</dbReference>
<evidence type="ECO:0000256" key="4">
    <source>
        <dbReference type="ARBA" id="ARBA00023136"/>
    </source>
</evidence>
<dbReference type="Gene3D" id="1.20.120.350">
    <property type="entry name" value="Voltage-gated potassium channels. Chain C"/>
    <property type="match status" value="1"/>
</dbReference>
<dbReference type="CDD" id="cd00198">
    <property type="entry name" value="vWFA"/>
    <property type="match status" value="1"/>
</dbReference>
<feature type="transmembrane region" description="Helical" evidence="5">
    <location>
        <begin position="36"/>
        <end position="58"/>
    </location>
</feature>
<evidence type="ECO:0000256" key="3">
    <source>
        <dbReference type="ARBA" id="ARBA00022989"/>
    </source>
</evidence>